<dbReference type="Gene3D" id="3.60.10.10">
    <property type="entry name" value="Endonuclease/exonuclease/phosphatase"/>
    <property type="match status" value="2"/>
</dbReference>
<keyword evidence="1 4" id="KW-0479">Metal-binding</keyword>
<protein>
    <recommendedName>
        <fullName evidence="7">Endonuclease/exonuclease/phosphatase domain-containing protein</fullName>
    </recommendedName>
</protein>
<feature type="binding site" evidence="4">
    <location>
        <position position="65"/>
    </location>
    <ligand>
        <name>Mg(2+)</name>
        <dbReference type="ChEBI" id="CHEBI:18420"/>
        <label>1</label>
    </ligand>
</feature>
<dbReference type="GO" id="GO:0003906">
    <property type="term" value="F:DNA-(apurinic or apyrimidinic site) endonuclease activity"/>
    <property type="evidence" value="ECO:0007669"/>
    <property type="project" value="TreeGrafter"/>
</dbReference>
<dbReference type="Proteomes" id="UP000694892">
    <property type="component" value="Chromosome 3L"/>
</dbReference>
<comment type="cofactor">
    <cofactor evidence="4">
        <name>Mg(2+)</name>
        <dbReference type="ChEBI" id="CHEBI:18420"/>
    </cofactor>
    <cofactor evidence="4">
        <name>Mn(2+)</name>
        <dbReference type="ChEBI" id="CHEBI:29035"/>
    </cofactor>
    <text evidence="4">Probably binds two magnesium or manganese ions per subunit.</text>
</comment>
<dbReference type="GO" id="GO:0006284">
    <property type="term" value="P:base-excision repair"/>
    <property type="evidence" value="ECO:0007669"/>
    <property type="project" value="TreeGrafter"/>
</dbReference>
<evidence type="ECO:0000256" key="4">
    <source>
        <dbReference type="PIRSR" id="PIRSR604808-2"/>
    </source>
</evidence>
<keyword evidence="2" id="KW-0378">Hydrolase</keyword>
<evidence type="ECO:0000256" key="1">
    <source>
        <dbReference type="ARBA" id="ARBA00022723"/>
    </source>
</evidence>
<evidence type="ECO:0008006" key="7">
    <source>
        <dbReference type="Google" id="ProtNLM"/>
    </source>
</evidence>
<organism evidence="5 6">
    <name type="scientific">Xenopus laevis</name>
    <name type="common">African clawed frog</name>
    <dbReference type="NCBI Taxonomy" id="8355"/>
    <lineage>
        <taxon>Eukaryota</taxon>
        <taxon>Metazoa</taxon>
        <taxon>Chordata</taxon>
        <taxon>Craniata</taxon>
        <taxon>Vertebrata</taxon>
        <taxon>Euteleostomi</taxon>
        <taxon>Amphibia</taxon>
        <taxon>Batrachia</taxon>
        <taxon>Anura</taxon>
        <taxon>Pipoidea</taxon>
        <taxon>Pipidae</taxon>
        <taxon>Xenopodinae</taxon>
        <taxon>Xenopus</taxon>
        <taxon>Xenopus</taxon>
    </lineage>
</organism>
<evidence type="ECO:0000256" key="3">
    <source>
        <dbReference type="ARBA" id="ARBA00022842"/>
    </source>
</evidence>
<dbReference type="GO" id="GO:0005634">
    <property type="term" value="C:nucleus"/>
    <property type="evidence" value="ECO:0007669"/>
    <property type="project" value="TreeGrafter"/>
</dbReference>
<dbReference type="PANTHER" id="PTHR22748">
    <property type="entry name" value="AP ENDONUCLEASE"/>
    <property type="match status" value="1"/>
</dbReference>
<accession>A0A974DCB9</accession>
<dbReference type="PANTHER" id="PTHR22748:SF6">
    <property type="entry name" value="DNA-(APURINIC OR APYRIMIDINIC SITE) ENDONUCLEASE"/>
    <property type="match status" value="1"/>
</dbReference>
<proteinExistence type="predicted"/>
<gene>
    <name evidence="5" type="ORF">XELAEV_18016954mg</name>
</gene>
<keyword evidence="4" id="KW-0464">Manganese</keyword>
<keyword evidence="3 4" id="KW-0460">Magnesium</keyword>
<dbReference type="EMBL" id="CM004470">
    <property type="protein sequence ID" value="OCT88320.1"/>
    <property type="molecule type" value="Genomic_DNA"/>
</dbReference>
<dbReference type="GO" id="GO:0008311">
    <property type="term" value="F:double-stranded DNA 3'-5' DNA exonuclease activity"/>
    <property type="evidence" value="ECO:0007669"/>
    <property type="project" value="TreeGrafter"/>
</dbReference>
<dbReference type="GO" id="GO:0046872">
    <property type="term" value="F:metal ion binding"/>
    <property type="evidence" value="ECO:0007669"/>
    <property type="project" value="UniProtKB-KW"/>
</dbReference>
<feature type="binding site" evidence="4">
    <location>
        <position position="36"/>
    </location>
    <ligand>
        <name>Mg(2+)</name>
        <dbReference type="ChEBI" id="CHEBI:18420"/>
        <label>1</label>
    </ligand>
</feature>
<dbReference type="GO" id="GO:0008081">
    <property type="term" value="F:phosphoric diester hydrolase activity"/>
    <property type="evidence" value="ECO:0007669"/>
    <property type="project" value="TreeGrafter"/>
</dbReference>
<dbReference type="AlphaFoldDB" id="A0A974DCB9"/>
<evidence type="ECO:0000313" key="6">
    <source>
        <dbReference type="Proteomes" id="UP000694892"/>
    </source>
</evidence>
<evidence type="ECO:0000313" key="5">
    <source>
        <dbReference type="EMBL" id="OCT88320.1"/>
    </source>
</evidence>
<reference evidence="6" key="1">
    <citation type="journal article" date="2016" name="Nature">
        <title>Genome evolution in the allotetraploid frog Xenopus laevis.</title>
        <authorList>
            <person name="Session A.M."/>
            <person name="Uno Y."/>
            <person name="Kwon T."/>
            <person name="Chapman J.A."/>
            <person name="Toyoda A."/>
            <person name="Takahashi S."/>
            <person name="Fukui A."/>
            <person name="Hikosaka A."/>
            <person name="Suzuki A."/>
            <person name="Kondo M."/>
            <person name="van Heeringen S.J."/>
            <person name="Quigley I."/>
            <person name="Heinz S."/>
            <person name="Ogino H."/>
            <person name="Ochi H."/>
            <person name="Hellsten U."/>
            <person name="Lyons J.B."/>
            <person name="Simakov O."/>
            <person name="Putnam N."/>
            <person name="Stites J."/>
            <person name="Kuroki Y."/>
            <person name="Tanaka T."/>
            <person name="Michiue T."/>
            <person name="Watanabe M."/>
            <person name="Bogdanovic O."/>
            <person name="Lister R."/>
            <person name="Georgiou G."/>
            <person name="Paranjpe S.S."/>
            <person name="van Kruijsbergen I."/>
            <person name="Shu S."/>
            <person name="Carlson J."/>
            <person name="Kinoshita T."/>
            <person name="Ohta Y."/>
            <person name="Mawaribuchi S."/>
            <person name="Jenkins J."/>
            <person name="Grimwood J."/>
            <person name="Schmutz J."/>
            <person name="Mitros T."/>
            <person name="Mozaffari S.V."/>
            <person name="Suzuki Y."/>
            <person name="Haramoto Y."/>
            <person name="Yamamoto T.S."/>
            <person name="Takagi C."/>
            <person name="Heald R."/>
            <person name="Miller K."/>
            <person name="Haudenschild C."/>
            <person name="Kitzman J."/>
            <person name="Nakayama T."/>
            <person name="Izutsu Y."/>
            <person name="Robert J."/>
            <person name="Fortriede J."/>
            <person name="Burns K."/>
            <person name="Lotay V."/>
            <person name="Karimi K."/>
            <person name="Yasuoka Y."/>
            <person name="Dichmann D.S."/>
            <person name="Flajnik M.F."/>
            <person name="Houston D.W."/>
            <person name="Shendure J."/>
            <person name="DuPasquier L."/>
            <person name="Vize P.D."/>
            <person name="Zorn A.M."/>
            <person name="Ito M."/>
            <person name="Marcotte E.M."/>
            <person name="Wallingford J.B."/>
            <person name="Ito Y."/>
            <person name="Asashima M."/>
            <person name="Ueno N."/>
            <person name="Matsuda Y."/>
            <person name="Veenstra G.J."/>
            <person name="Fujiyama A."/>
            <person name="Harland R.M."/>
            <person name="Taira M."/>
            <person name="Rokhsar D.S."/>
        </authorList>
    </citation>
    <scope>NUCLEOTIDE SEQUENCE [LARGE SCALE GENOMIC DNA]</scope>
    <source>
        <strain evidence="6">J</strain>
    </source>
</reference>
<dbReference type="InterPro" id="IPR036691">
    <property type="entry name" value="Endo/exonu/phosph_ase_sf"/>
</dbReference>
<name>A0A974DCB9_XENLA</name>
<sequence>MGPLTPSGTHPFDLKLTNKVPTFRASAELFIKLGMNVNGLNIPQKRSMAFSDYVKQKIDILLLQETHLSKTSAPKYLSKHYPQVYLASSTTKTKGVAILIAKQQNYQEGRVIIDRSRGVLEAKTPNTQDQDSKYLARYLTTQKIVNIWREKHPIDMDYSYYSSVHASYSRIDFIFTKSTFVDYVYATTIHIIKWPDHGMKPLVLRHGCWRLNESLLLDKDTCTEISTTLREHFYMNTLADTSVAIRWDAHKAVIRGIFIKLYHLATTRKQNPTTYKEIQDTRAQLIQDKAAYSMRKTKHLYYE</sequence>
<dbReference type="InterPro" id="IPR004808">
    <property type="entry name" value="AP_endonuc_1"/>
</dbReference>
<dbReference type="SUPFAM" id="SSF56219">
    <property type="entry name" value="DNase I-like"/>
    <property type="match status" value="1"/>
</dbReference>
<evidence type="ECO:0000256" key="2">
    <source>
        <dbReference type="ARBA" id="ARBA00022801"/>
    </source>
</evidence>